<dbReference type="InterPro" id="IPR014756">
    <property type="entry name" value="Ig_E-set"/>
</dbReference>
<accession>A0A8J6BZT1</accession>
<feature type="compositionally biased region" description="Low complexity" evidence="3">
    <location>
        <begin position="1"/>
        <end position="15"/>
    </location>
</feature>
<dbReference type="GO" id="GO:0030036">
    <property type="term" value="P:actin cytoskeleton organization"/>
    <property type="evidence" value="ECO:0007669"/>
    <property type="project" value="InterPro"/>
</dbReference>
<dbReference type="AlphaFoldDB" id="A0A8J6BZT1"/>
<dbReference type="InterPro" id="IPR044801">
    <property type="entry name" value="Filamin"/>
</dbReference>
<dbReference type="Gene3D" id="2.60.40.10">
    <property type="entry name" value="Immunoglobulins"/>
    <property type="match status" value="7"/>
</dbReference>
<feature type="repeat" description="Filamin" evidence="2">
    <location>
        <begin position="402"/>
        <end position="517"/>
    </location>
</feature>
<dbReference type="SMART" id="SM00557">
    <property type="entry name" value="IG_FLMN"/>
    <property type="match status" value="5"/>
</dbReference>
<dbReference type="InterPro" id="IPR013783">
    <property type="entry name" value="Ig-like_fold"/>
</dbReference>
<evidence type="ECO:0000256" key="3">
    <source>
        <dbReference type="SAM" id="MobiDB-lite"/>
    </source>
</evidence>
<protein>
    <submittedName>
        <fullName evidence="4">Uncharacterized protein</fullName>
    </submittedName>
</protein>
<evidence type="ECO:0000256" key="1">
    <source>
        <dbReference type="ARBA" id="ARBA00022737"/>
    </source>
</evidence>
<dbReference type="EMBL" id="JAGTXO010000075">
    <property type="protein sequence ID" value="KAG8457282.1"/>
    <property type="molecule type" value="Genomic_DNA"/>
</dbReference>
<feature type="repeat" description="Filamin" evidence="2">
    <location>
        <begin position="624"/>
        <end position="732"/>
    </location>
</feature>
<dbReference type="Proteomes" id="UP000751190">
    <property type="component" value="Unassembled WGS sequence"/>
</dbReference>
<dbReference type="OrthoDB" id="5334309at2759"/>
<dbReference type="GO" id="GO:0051015">
    <property type="term" value="F:actin filament binding"/>
    <property type="evidence" value="ECO:0007669"/>
    <property type="project" value="InterPro"/>
</dbReference>
<gene>
    <name evidence="4" type="ORF">KFE25_001019</name>
</gene>
<sequence>MFASPSPSVPRTRTSAARSFWSASPPAGTPERQIDLAAHHRQPASDEPWNWLGRAKRCDATGPNLDDVVAGEVGHVTLHATNALPINYARIRTRARVRVLRRGVRAGGPPLSEAEAAFDEGGAHAVPLAYGPVREAGDFLLAITLEGGHIQGSPFALRVRPARAHAAASELVGSDDGGPHGARVSSAAAGRDTFFLVLLRDAYGNRLETGGARVAVRFDVRIASLDADADPDAARVRCAVTDERDGSYAVQYAATVAGSYDATVALDGAPLGGGPMHCVVLPGPTFHAAATLELAAAHSAREPHVDAGEPLALYAVSRDLLGNRARASSGAWRVELRPVCATGESGMAAEPPDAVRARVRDEGDGTYLAVALPTRAGEYTAHLLDADGAEALGSPLRVRVGAGALDARASRTYGAALDGSSLVCGEPSQVFVEPADAHGNALARGAAADARGAELIAQLRVELTDADGRPDERARVYARAHGGRLVCEVVATRAGDALVHVALGGAPVHGSPFGARATAGPADARACVLRHARWRALAGDEQVWALHAHDRFGNACARGGAAIEILLTRAEEADGPHAPAEARTKVVDRRDGTYALHWRVERAGVWSVRVSLGGVDMPGAAPARVLVEPAAASARGVAVEEGTRLAGATLRAGEWVAFLLVARDAFGNATLRGGDELAAACSGSAEPVLMHDWGDGRYELRFVPTELGAQSIAVALPAAGGDVVGSPFRFLVAPGPAAAATSSASGAALDGAPLCEGIGRFAIVARDALGHRRGVGGDAFAVTVVPRSHSHYGHVHRFDDAGDGTYDVEFTTALSGKYHVAVMLGGVHIMGSPFPVVTSAAAPSHLPRSPLSPRAAHRPGSPPWPMRTPPRARRGGGAHGEPAAPFHGDGVGGRRSPPGRAPPDSRFASPLKRESGGELPWQSP</sequence>
<comment type="caution">
    <text evidence="4">The sequence shown here is derived from an EMBL/GenBank/DDBJ whole genome shotgun (WGS) entry which is preliminary data.</text>
</comment>
<dbReference type="SUPFAM" id="SSF81296">
    <property type="entry name" value="E set domains"/>
    <property type="match status" value="7"/>
</dbReference>
<dbReference type="PROSITE" id="PS50194">
    <property type="entry name" value="FILAMIN_REPEAT"/>
    <property type="match status" value="7"/>
</dbReference>
<feature type="repeat" description="Filamin" evidence="2">
    <location>
        <begin position="305"/>
        <end position="400"/>
    </location>
</feature>
<feature type="compositionally biased region" description="Low complexity" evidence="3">
    <location>
        <begin position="840"/>
        <end position="854"/>
    </location>
</feature>
<dbReference type="PANTHER" id="PTHR38537">
    <property type="entry name" value="JITTERBUG, ISOFORM N"/>
    <property type="match status" value="1"/>
</dbReference>
<dbReference type="Pfam" id="PF00630">
    <property type="entry name" value="Filamin"/>
    <property type="match status" value="3"/>
</dbReference>
<feature type="repeat" description="Filamin" evidence="2">
    <location>
        <begin position="50"/>
        <end position="159"/>
    </location>
</feature>
<name>A0A8J6BZT1_DIALT</name>
<feature type="repeat" description="Filamin" evidence="2">
    <location>
        <begin position="575"/>
        <end position="627"/>
    </location>
</feature>
<feature type="compositionally biased region" description="Low complexity" evidence="3">
    <location>
        <begin position="894"/>
        <end position="906"/>
    </location>
</feature>
<dbReference type="PANTHER" id="PTHR38537:SF16">
    <property type="entry name" value="CALPONIN-HOMOLOGY (CH) DOMAIN-CONTAINING PROTEIN"/>
    <property type="match status" value="1"/>
</dbReference>
<evidence type="ECO:0000313" key="5">
    <source>
        <dbReference type="Proteomes" id="UP000751190"/>
    </source>
</evidence>
<organism evidence="4 5">
    <name type="scientific">Diacronema lutheri</name>
    <name type="common">Unicellular marine alga</name>
    <name type="synonym">Monochrysis lutheri</name>
    <dbReference type="NCBI Taxonomy" id="2081491"/>
    <lineage>
        <taxon>Eukaryota</taxon>
        <taxon>Haptista</taxon>
        <taxon>Haptophyta</taxon>
        <taxon>Pavlovophyceae</taxon>
        <taxon>Pavlovales</taxon>
        <taxon>Pavlovaceae</taxon>
        <taxon>Diacronema</taxon>
    </lineage>
</organism>
<reference evidence="4" key="1">
    <citation type="submission" date="2021-05" db="EMBL/GenBank/DDBJ databases">
        <title>The genome of the haptophyte Pavlova lutheri (Diacronema luteri, Pavlovales) - a model for lipid biosynthesis in eukaryotic algae.</title>
        <authorList>
            <person name="Hulatt C.J."/>
            <person name="Posewitz M.C."/>
        </authorList>
    </citation>
    <scope>NUCLEOTIDE SEQUENCE</scope>
    <source>
        <strain evidence="4">NIVA-4/92</strain>
    </source>
</reference>
<keyword evidence="5" id="KW-1185">Reference proteome</keyword>
<proteinExistence type="predicted"/>
<feature type="region of interest" description="Disordered" evidence="3">
    <location>
        <begin position="1"/>
        <end position="30"/>
    </location>
</feature>
<feature type="region of interest" description="Disordered" evidence="3">
    <location>
        <begin position="840"/>
        <end position="924"/>
    </location>
</feature>
<dbReference type="InterPro" id="IPR017868">
    <property type="entry name" value="Filamin/ABP280_repeat-like"/>
</dbReference>
<feature type="repeat" description="Filamin" evidence="2">
    <location>
        <begin position="734"/>
        <end position="838"/>
    </location>
</feature>
<dbReference type="InterPro" id="IPR001298">
    <property type="entry name" value="Filamin/ABP280_rpt"/>
</dbReference>
<evidence type="ECO:0000256" key="2">
    <source>
        <dbReference type="PROSITE-ProRule" id="PRU00087"/>
    </source>
</evidence>
<evidence type="ECO:0000313" key="4">
    <source>
        <dbReference type="EMBL" id="KAG8457282.1"/>
    </source>
</evidence>
<keyword evidence="1" id="KW-0677">Repeat</keyword>
<feature type="repeat" description="Filamin" evidence="2">
    <location>
        <begin position="230"/>
        <end position="280"/>
    </location>
</feature>